<dbReference type="Pfam" id="PF00578">
    <property type="entry name" value="AhpC-TSA"/>
    <property type="match status" value="1"/>
</dbReference>
<feature type="region of interest" description="Disordered" evidence="2">
    <location>
        <begin position="26"/>
        <end position="56"/>
    </location>
</feature>
<dbReference type="InterPro" id="IPR036249">
    <property type="entry name" value="Thioredoxin-like_sf"/>
</dbReference>
<dbReference type="PROSITE" id="PS00194">
    <property type="entry name" value="THIOREDOXIN_1"/>
    <property type="match status" value="1"/>
</dbReference>
<dbReference type="PANTHER" id="PTHR42852:SF18">
    <property type="entry name" value="CHROMOSOME UNDETERMINED SCAFFOLD_47, WHOLE GENOME SHOTGUN SEQUENCE"/>
    <property type="match status" value="1"/>
</dbReference>
<gene>
    <name evidence="4" type="ORF">GQR91_05720</name>
    <name evidence="5" type="ORF">SAMN05216557_10590</name>
</gene>
<proteinExistence type="predicted"/>
<dbReference type="AlphaFoldDB" id="A0A1G7NAA7"/>
<dbReference type="InterPro" id="IPR050553">
    <property type="entry name" value="Thioredoxin_ResA/DsbE_sf"/>
</dbReference>
<dbReference type="PANTHER" id="PTHR42852">
    <property type="entry name" value="THIOL:DISULFIDE INTERCHANGE PROTEIN DSBE"/>
    <property type="match status" value="1"/>
</dbReference>
<dbReference type="GO" id="GO:0016853">
    <property type="term" value="F:isomerase activity"/>
    <property type="evidence" value="ECO:0007669"/>
    <property type="project" value="UniProtKB-KW"/>
</dbReference>
<dbReference type="CDD" id="cd02966">
    <property type="entry name" value="TlpA_like_family"/>
    <property type="match status" value="1"/>
</dbReference>
<keyword evidence="6" id="KW-1185">Reference proteome</keyword>
<evidence type="ECO:0000256" key="1">
    <source>
        <dbReference type="ARBA" id="ARBA00023284"/>
    </source>
</evidence>
<evidence type="ECO:0000313" key="7">
    <source>
        <dbReference type="Proteomes" id="UP000436801"/>
    </source>
</evidence>
<dbReference type="OrthoDB" id="9799347at2"/>
<dbReference type="PROSITE" id="PS51257">
    <property type="entry name" value="PROKAR_LIPOPROTEIN"/>
    <property type="match status" value="1"/>
</dbReference>
<sequence>MVSRAVIACLLGFSIAACDRQSGSAEQAATTPTADEVTTAAPAPENRPTGTVDRSHKGEAALPAAFQTLDGKPASLADFRGKPVLVNLWATWCAPCVAEMPTLDAAAGRLGAATPVIAVSQDLDGAAKVKPFLAGKNFANLKIYTDPKLALSTGYGANLPTTILYGADGREIWRVTGGFDWAGAEARKLLAEAA</sequence>
<keyword evidence="5" id="KW-0413">Isomerase</keyword>
<dbReference type="PROSITE" id="PS51352">
    <property type="entry name" value="THIOREDOXIN_2"/>
    <property type="match status" value="1"/>
</dbReference>
<dbReference type="GO" id="GO:0016209">
    <property type="term" value="F:antioxidant activity"/>
    <property type="evidence" value="ECO:0007669"/>
    <property type="project" value="InterPro"/>
</dbReference>
<evidence type="ECO:0000313" key="4">
    <source>
        <dbReference type="EMBL" id="MWC43160.1"/>
    </source>
</evidence>
<name>A0A1G7NAA7_9SPHN</name>
<keyword evidence="1" id="KW-0676">Redox-active center</keyword>
<protein>
    <submittedName>
        <fullName evidence="4">Redoxin family protein</fullName>
    </submittedName>
    <submittedName>
        <fullName evidence="5">Thiol-disulfide isomerase or thioredoxin</fullName>
    </submittedName>
</protein>
<dbReference type="SUPFAM" id="SSF52833">
    <property type="entry name" value="Thioredoxin-like"/>
    <property type="match status" value="1"/>
</dbReference>
<dbReference type="InterPro" id="IPR017937">
    <property type="entry name" value="Thioredoxin_CS"/>
</dbReference>
<feature type="domain" description="Thioredoxin" evidence="3">
    <location>
        <begin position="55"/>
        <end position="194"/>
    </location>
</feature>
<dbReference type="EMBL" id="WSUT01000005">
    <property type="protein sequence ID" value="MWC43160.1"/>
    <property type="molecule type" value="Genomic_DNA"/>
</dbReference>
<reference evidence="4 7" key="2">
    <citation type="submission" date="2019-12" db="EMBL/GenBank/DDBJ databases">
        <authorList>
            <person name="Zheng J."/>
        </authorList>
    </citation>
    <scope>NUCLEOTIDE SEQUENCE [LARGE SCALE GENOMIC DNA]</scope>
    <source>
        <strain evidence="4 7">DSM 27347</strain>
    </source>
</reference>
<dbReference type="InterPro" id="IPR000866">
    <property type="entry name" value="AhpC/TSA"/>
</dbReference>
<dbReference type="EMBL" id="FNBI01000005">
    <property type="protein sequence ID" value="SDF70851.1"/>
    <property type="molecule type" value="Genomic_DNA"/>
</dbReference>
<organism evidence="5 6">
    <name type="scientific">Sphingomonas carotinifaciens</name>
    <dbReference type="NCBI Taxonomy" id="1166323"/>
    <lineage>
        <taxon>Bacteria</taxon>
        <taxon>Pseudomonadati</taxon>
        <taxon>Pseudomonadota</taxon>
        <taxon>Alphaproteobacteria</taxon>
        <taxon>Sphingomonadales</taxon>
        <taxon>Sphingomonadaceae</taxon>
        <taxon>Sphingomonas</taxon>
    </lineage>
</organism>
<reference evidence="5 6" key="1">
    <citation type="submission" date="2016-10" db="EMBL/GenBank/DDBJ databases">
        <authorList>
            <person name="Varghese N."/>
            <person name="Submissions S."/>
        </authorList>
    </citation>
    <scope>NUCLEOTIDE SEQUENCE [LARGE SCALE GENOMIC DNA]</scope>
    <source>
        <strain evidence="5 6">S7-754</strain>
    </source>
</reference>
<dbReference type="Gene3D" id="3.40.30.10">
    <property type="entry name" value="Glutaredoxin"/>
    <property type="match status" value="1"/>
</dbReference>
<evidence type="ECO:0000256" key="2">
    <source>
        <dbReference type="SAM" id="MobiDB-lite"/>
    </source>
</evidence>
<dbReference type="RefSeq" id="WP_149682700.1">
    <property type="nucleotide sequence ID" value="NZ_FNBI01000005.1"/>
</dbReference>
<dbReference type="InterPro" id="IPR013766">
    <property type="entry name" value="Thioredoxin_domain"/>
</dbReference>
<evidence type="ECO:0000313" key="6">
    <source>
        <dbReference type="Proteomes" id="UP000323502"/>
    </source>
</evidence>
<dbReference type="Proteomes" id="UP000436801">
    <property type="component" value="Unassembled WGS sequence"/>
</dbReference>
<dbReference type="GO" id="GO:0015036">
    <property type="term" value="F:disulfide oxidoreductase activity"/>
    <property type="evidence" value="ECO:0007669"/>
    <property type="project" value="UniProtKB-ARBA"/>
</dbReference>
<evidence type="ECO:0000259" key="3">
    <source>
        <dbReference type="PROSITE" id="PS51352"/>
    </source>
</evidence>
<accession>A0A1G7NAA7</accession>
<evidence type="ECO:0000313" key="5">
    <source>
        <dbReference type="EMBL" id="SDF70851.1"/>
    </source>
</evidence>
<dbReference type="Proteomes" id="UP000323502">
    <property type="component" value="Unassembled WGS sequence"/>
</dbReference>